<evidence type="ECO:0000313" key="11">
    <source>
        <dbReference type="Proteomes" id="UP001162889"/>
    </source>
</evidence>
<comment type="caution">
    <text evidence="8">The sequence shown here is derived from an EMBL/GenBank/DDBJ whole genome shotgun (WGS) entry which is preliminary data.</text>
</comment>
<name>A0AA41L3T1_9BURK</name>
<protein>
    <submittedName>
        <fullName evidence="8">Replication endonuclease</fullName>
    </submittedName>
</protein>
<keyword evidence="6" id="KW-0378">Hydrolase</keyword>
<proteinExistence type="inferred from homology"/>
<keyword evidence="11" id="KW-1185">Reference proteome</keyword>
<keyword evidence="3" id="KW-0235">DNA replication</keyword>
<dbReference type="Proteomes" id="UP001162889">
    <property type="component" value="Unassembled WGS sequence"/>
</dbReference>
<reference evidence="8" key="1">
    <citation type="submission" date="2021-07" db="EMBL/GenBank/DDBJ databases">
        <title>Characterization of violacein-producing bacteria and related species.</title>
        <authorList>
            <person name="Wilson H.S."/>
            <person name="De Leon M.E."/>
        </authorList>
    </citation>
    <scope>NUCLEOTIDE SEQUENCE</scope>
    <source>
        <strain evidence="8">HSC-15S17</strain>
    </source>
</reference>
<accession>A0AA41L3T1</accession>
<evidence type="ECO:0000256" key="5">
    <source>
        <dbReference type="ARBA" id="ARBA00022759"/>
    </source>
</evidence>
<keyword evidence="4" id="KW-0540">Nuclease</keyword>
<evidence type="ECO:0000256" key="3">
    <source>
        <dbReference type="ARBA" id="ARBA00022705"/>
    </source>
</evidence>
<dbReference type="GO" id="GO:0004519">
    <property type="term" value="F:endonuclease activity"/>
    <property type="evidence" value="ECO:0007669"/>
    <property type="project" value="UniProtKB-KW"/>
</dbReference>
<evidence type="ECO:0000313" key="8">
    <source>
        <dbReference type="EMBL" id="MBV6324373.1"/>
    </source>
</evidence>
<gene>
    <name evidence="8" type="ORF">KVP70_25895</name>
    <name evidence="9" type="ORF">L1274_000926</name>
</gene>
<dbReference type="AlphaFoldDB" id="A0AA41L3T1"/>
<dbReference type="EMBL" id="JAHTGR010000016">
    <property type="protein sequence ID" value="MBV6324373.1"/>
    <property type="molecule type" value="Genomic_DNA"/>
</dbReference>
<comment type="similarity">
    <text evidence="2">Belongs to the phage GPA family.</text>
</comment>
<sequence length="619" mass="68378">MPVIQQEKGVKTVAGLPARWGRRAYAELSAALSGEGGAKSKRYKALAAMLDDVTSAPMPLDSTDAQLCVLAERYANDCASNAATIHSTEALRARMLFICSIRGVQPPSAKMGDIEAIARCTDPAWWRRNLRKVHGRAFEAAAVRLGFVSVRAGAYASDETVARRLGQVARNKAALQSVTMRNEHGTEYALDALAAKGTSNKRIRRGELMLRLAGCEDVANEEGPVGVFFTLTAPSKYHAVLQKSGVINPNYDDYAPRDVQTYLQKTWAKIRAAYGRVNIKPYGFRIAEPHHDGCVHWHGLVFMRPCEVDWFCSLVERYALAEDGDEPGAQSQRVQFELIDAAKGSAAAYIAKYISKNIDDDTEDAHDEVVDENGQVQKFAIVNDNVRKASQRVDAWAGVWGIRQFQPIGQPPVTVWRELRRIPAGAVAEACARVRAAWDAAQRVYSAADLETGECELIHAANYGDYIRAQGGVCMGRDYKIAIRLEDKQINGRYGVREGMAPAGIYAKAAPDDVYASVRYTWERVQTAFEVRSSWSPVNNCTDGPEVGPCRMTWFAHVPGELVAQFDDEWFQSDEYQKNFVPAEVAGAQWFAAELDAAETRKKTVWTIPASEKSRGRNA</sequence>
<comment type="function">
    <text evidence="1">Possible endonuclease which induces a single-strand cut and initiates DNA replication.</text>
</comment>
<dbReference type="Proteomes" id="UP001155901">
    <property type="component" value="Unassembled WGS sequence"/>
</dbReference>
<evidence type="ECO:0000313" key="10">
    <source>
        <dbReference type="Proteomes" id="UP001155901"/>
    </source>
</evidence>
<keyword evidence="5 8" id="KW-0255">Endonuclease</keyword>
<evidence type="ECO:0000256" key="6">
    <source>
        <dbReference type="ARBA" id="ARBA00022801"/>
    </source>
</evidence>
<dbReference type="InterPro" id="IPR008766">
    <property type="entry name" value="Replication_gene_A-like"/>
</dbReference>
<dbReference type="Pfam" id="PF05840">
    <property type="entry name" value="Phage_GPA"/>
    <property type="match status" value="1"/>
</dbReference>
<reference evidence="9" key="2">
    <citation type="submission" date="2022-03" db="EMBL/GenBank/DDBJ databases">
        <title>Genome Encyclopedia of Bacteria and Archaea VI: Functional Genomics of Type Strains.</title>
        <authorList>
            <person name="Whitman W."/>
        </authorList>
    </citation>
    <scope>NUCLEOTIDE SEQUENCE</scope>
    <source>
        <strain evidence="9">HSC-15S17</strain>
    </source>
</reference>
<dbReference type="EMBL" id="JALJZU010000002">
    <property type="protein sequence ID" value="MCP2007233.1"/>
    <property type="molecule type" value="Genomic_DNA"/>
</dbReference>
<dbReference type="RefSeq" id="WP_217945294.1">
    <property type="nucleotide sequence ID" value="NZ_JAHTGR010000016.1"/>
</dbReference>
<evidence type="ECO:0000259" key="7">
    <source>
        <dbReference type="Pfam" id="PF05840"/>
    </source>
</evidence>
<evidence type="ECO:0000256" key="1">
    <source>
        <dbReference type="ARBA" id="ARBA00003293"/>
    </source>
</evidence>
<feature type="domain" description="Replication gene A protein-like" evidence="7">
    <location>
        <begin position="116"/>
        <end position="360"/>
    </location>
</feature>
<evidence type="ECO:0000313" key="9">
    <source>
        <dbReference type="EMBL" id="MCP2007233.1"/>
    </source>
</evidence>
<organism evidence="8 10">
    <name type="scientific">Duganella violaceipulchra</name>
    <dbReference type="NCBI Taxonomy" id="2849652"/>
    <lineage>
        <taxon>Bacteria</taxon>
        <taxon>Pseudomonadati</taxon>
        <taxon>Pseudomonadota</taxon>
        <taxon>Betaproteobacteria</taxon>
        <taxon>Burkholderiales</taxon>
        <taxon>Oxalobacteraceae</taxon>
        <taxon>Telluria group</taxon>
        <taxon>Duganella</taxon>
    </lineage>
</organism>
<evidence type="ECO:0000256" key="4">
    <source>
        <dbReference type="ARBA" id="ARBA00022722"/>
    </source>
</evidence>
<dbReference type="GO" id="GO:0016787">
    <property type="term" value="F:hydrolase activity"/>
    <property type="evidence" value="ECO:0007669"/>
    <property type="project" value="UniProtKB-KW"/>
</dbReference>
<dbReference type="GO" id="GO:0006260">
    <property type="term" value="P:DNA replication"/>
    <property type="evidence" value="ECO:0007669"/>
    <property type="project" value="UniProtKB-KW"/>
</dbReference>
<evidence type="ECO:0000256" key="2">
    <source>
        <dbReference type="ARBA" id="ARBA00009260"/>
    </source>
</evidence>